<dbReference type="EMBL" id="SWOV01000001">
    <property type="protein sequence ID" value="NFF86400.1"/>
    <property type="molecule type" value="Genomic_DNA"/>
</dbReference>
<evidence type="ECO:0000313" key="9">
    <source>
        <dbReference type="Proteomes" id="UP000473681"/>
    </source>
</evidence>
<dbReference type="Proteomes" id="UP000473681">
    <property type="component" value="Unassembled WGS sequence"/>
</dbReference>
<dbReference type="GO" id="GO:0006508">
    <property type="term" value="P:proteolysis"/>
    <property type="evidence" value="ECO:0007669"/>
    <property type="project" value="UniProtKB-KW"/>
</dbReference>
<dbReference type="OrthoDB" id="9807498at2"/>
<evidence type="ECO:0000259" key="4">
    <source>
        <dbReference type="Pfam" id="PF16325"/>
    </source>
</evidence>
<dbReference type="AlphaFoldDB" id="A0A0C2N8I3"/>
<dbReference type="Pfam" id="PF16325">
    <property type="entry name" value="Peptidase_U32_C"/>
    <property type="match status" value="1"/>
</dbReference>
<dbReference type="RefSeq" id="WP_012451451.1">
    <property type="nucleotide sequence ID" value="NZ_CP010520.1"/>
</dbReference>
<dbReference type="GO" id="GO:0008233">
    <property type="term" value="F:peptidase activity"/>
    <property type="evidence" value="ECO:0007669"/>
    <property type="project" value="UniProtKB-KW"/>
</dbReference>
<dbReference type="InterPro" id="IPR032525">
    <property type="entry name" value="Peptidase_U32_C"/>
</dbReference>
<dbReference type="Gene3D" id="2.40.30.10">
    <property type="entry name" value="Translation factors"/>
    <property type="match status" value="1"/>
</dbReference>
<dbReference type="EMBL" id="SGKU01000011">
    <property type="protein sequence ID" value="NFA42057.1"/>
    <property type="molecule type" value="Genomic_DNA"/>
</dbReference>
<proteinExistence type="inferred from homology"/>
<evidence type="ECO:0000313" key="7">
    <source>
        <dbReference type="EMBL" id="NFN34209.1"/>
    </source>
</evidence>
<dbReference type="PANTHER" id="PTHR30217:SF6">
    <property type="entry name" value="TRNA HYDROXYLATION PROTEIN P"/>
    <property type="match status" value="1"/>
</dbReference>
<dbReference type="Proteomes" id="UP000476820">
    <property type="component" value="Unassembled WGS sequence"/>
</dbReference>
<reference evidence="5 8" key="1">
    <citation type="submission" date="2019-02" db="EMBL/GenBank/DDBJ databases">
        <title>Genome sequencing of Clostridium botulinum clinical isolates.</title>
        <authorList>
            <person name="Brunt J."/>
            <person name="Van Vliet A.H.M."/>
            <person name="Stringer S.C."/>
            <person name="Grant K.A."/>
            <person name="Carter A.C."/>
            <person name="Peck M.W."/>
        </authorList>
    </citation>
    <scope>NUCLEOTIDE SEQUENCE [LARGE SCALE GENOMIC DNA]</scope>
    <source>
        <strain evidence="5 8">H113700579</strain>
    </source>
</reference>
<evidence type="ECO:0000313" key="6">
    <source>
        <dbReference type="EMBL" id="NFF86400.1"/>
    </source>
</evidence>
<dbReference type="InterPro" id="IPR001539">
    <property type="entry name" value="Peptidase_U32"/>
</dbReference>
<evidence type="ECO:0000313" key="8">
    <source>
        <dbReference type="Proteomes" id="UP000472355"/>
    </source>
</evidence>
<dbReference type="PROSITE" id="PS01276">
    <property type="entry name" value="PEPTIDASE_U32"/>
    <property type="match status" value="1"/>
</dbReference>
<evidence type="ECO:0000313" key="5">
    <source>
        <dbReference type="EMBL" id="NFA42057.1"/>
    </source>
</evidence>
<evidence type="ECO:0000256" key="3">
    <source>
        <dbReference type="ARBA" id="ARBA00038374"/>
    </source>
</evidence>
<dbReference type="Proteomes" id="UP000472355">
    <property type="component" value="Unassembled WGS sequence"/>
</dbReference>
<reference evidence="9 10" key="2">
    <citation type="submission" date="2019-04" db="EMBL/GenBank/DDBJ databases">
        <title>Genome sequencing of Clostridium botulinum Groups I-IV and Clostridium butyricum.</title>
        <authorList>
            <person name="Brunt J."/>
            <person name="Van Vliet A.H.M."/>
            <person name="Stringer S.C."/>
            <person name="Carter A.T."/>
            <person name="Peck M.W."/>
        </authorList>
    </citation>
    <scope>NUCLEOTIDE SEQUENCE [LARGE SCALE GENOMIC DNA]</scope>
    <source>
        <strain evidence="6 10">1605</strain>
        <strain evidence="7 9">CB-K-33E</strain>
    </source>
</reference>
<comment type="similarity">
    <text evidence="3">Belongs to the peptidase U32 family.</text>
</comment>
<name>A0A0C2N8I3_CLOBO</name>
<protein>
    <submittedName>
        <fullName evidence="5">U32 family peptidase</fullName>
    </submittedName>
</protein>
<evidence type="ECO:0000256" key="1">
    <source>
        <dbReference type="ARBA" id="ARBA00022670"/>
    </source>
</evidence>
<feature type="domain" description="Peptidase family U32 C-terminal" evidence="4">
    <location>
        <begin position="320"/>
        <end position="402"/>
    </location>
</feature>
<dbReference type="InterPro" id="IPR051454">
    <property type="entry name" value="RNA/ubiquinone_mod_enzymes"/>
</dbReference>
<sequence length="411" mass="47088">MRKPEILAPAGNLEKLKIAIDFGADAVYLGGGKLNLRAFSNNFTNEEMAEGIKYCHDRDKKVYVTLNVFARNHDLKGAGEYIKSLYDLGVDAVLIADPSLIAIAKEVAPDLELHLSTQANTVNWVATKFWHDLGVKRIVLARELTFNEIRTITSNIPEDCDIEAFVHGSMCIAYSGRCLISNYMLGRDANKGVCSNACRYKYHLMEETRPGEYYPVVEDENGTYIMNSKDLCMINYIPELVQSGIYSFKIEGRMKSEFYVASVVKAYREALDAYWEDPENYKFKDEWMDTLNKISHRKYHTGFFLGKMGEQTYEESSYVRDYDIVGMVKSYDPETKIATILQKNRVFENDEVEVLRPHTPYFNVKLLEMFDAEKNVKTDVANRAHMTFTVKVDEPLQENDMLVKSNKVLSL</sequence>
<accession>A0A0C2N8I3</accession>
<dbReference type="PANTHER" id="PTHR30217">
    <property type="entry name" value="PEPTIDASE U32 FAMILY"/>
    <property type="match status" value="1"/>
</dbReference>
<evidence type="ECO:0000313" key="10">
    <source>
        <dbReference type="Proteomes" id="UP000476820"/>
    </source>
</evidence>
<dbReference type="EMBL" id="SWVK01000003">
    <property type="protein sequence ID" value="NFN34209.1"/>
    <property type="molecule type" value="Genomic_DNA"/>
</dbReference>
<keyword evidence="1" id="KW-0645">Protease</keyword>
<dbReference type="Pfam" id="PF01136">
    <property type="entry name" value="Peptidase_U32"/>
    <property type="match status" value="1"/>
</dbReference>
<organism evidence="5 8">
    <name type="scientific">Clostridium botulinum</name>
    <dbReference type="NCBI Taxonomy" id="1491"/>
    <lineage>
        <taxon>Bacteria</taxon>
        <taxon>Bacillati</taxon>
        <taxon>Bacillota</taxon>
        <taxon>Clostridia</taxon>
        <taxon>Eubacteriales</taxon>
        <taxon>Clostridiaceae</taxon>
        <taxon>Clostridium</taxon>
    </lineage>
</organism>
<keyword evidence="2" id="KW-0378">Hydrolase</keyword>
<comment type="caution">
    <text evidence="5">The sequence shown here is derived from an EMBL/GenBank/DDBJ whole genome shotgun (WGS) entry which is preliminary data.</text>
</comment>
<evidence type="ECO:0000256" key="2">
    <source>
        <dbReference type="ARBA" id="ARBA00022801"/>
    </source>
</evidence>
<gene>
    <name evidence="5" type="ORF">EXM65_05585</name>
    <name evidence="6" type="ORF">FC774_00545</name>
    <name evidence="7" type="ORF">FDB51_03495</name>
</gene>